<dbReference type="Pfam" id="PF07238">
    <property type="entry name" value="PilZ"/>
    <property type="match status" value="1"/>
</dbReference>
<evidence type="ECO:0000313" key="2">
    <source>
        <dbReference type="EMBL" id="VAW73490.1"/>
    </source>
</evidence>
<protein>
    <recommendedName>
        <fullName evidence="1">PilZ domain-containing protein</fullName>
    </recommendedName>
</protein>
<accession>A0A3B0Y9K0</accession>
<dbReference type="EMBL" id="UOFJ01000715">
    <property type="protein sequence ID" value="VAW73490.1"/>
    <property type="molecule type" value="Genomic_DNA"/>
</dbReference>
<dbReference type="InterPro" id="IPR009875">
    <property type="entry name" value="PilZ_domain"/>
</dbReference>
<organism evidence="2">
    <name type="scientific">hydrothermal vent metagenome</name>
    <dbReference type="NCBI Taxonomy" id="652676"/>
    <lineage>
        <taxon>unclassified sequences</taxon>
        <taxon>metagenomes</taxon>
        <taxon>ecological metagenomes</taxon>
    </lineage>
</organism>
<dbReference type="GO" id="GO:0035438">
    <property type="term" value="F:cyclic-di-GMP binding"/>
    <property type="evidence" value="ECO:0007669"/>
    <property type="project" value="InterPro"/>
</dbReference>
<reference evidence="2" key="1">
    <citation type="submission" date="2018-06" db="EMBL/GenBank/DDBJ databases">
        <authorList>
            <person name="Zhirakovskaya E."/>
        </authorList>
    </citation>
    <scope>NUCLEOTIDE SEQUENCE</scope>
</reference>
<evidence type="ECO:0000259" key="1">
    <source>
        <dbReference type="Pfam" id="PF07238"/>
    </source>
</evidence>
<sequence>MQQRESRTSVTNSLVQLQRGENVSDYNEYSVINVSRGGLCFESGDAYELNEVVQVNVVIDQQAIHFANARICYRDNADKHSTAHYGLSFLDRFIDADLIRRKNKASQPGQSTRTVGLHP</sequence>
<name>A0A3B0Y9K0_9ZZZZ</name>
<feature type="domain" description="PilZ" evidence="1">
    <location>
        <begin position="5"/>
        <end position="91"/>
    </location>
</feature>
<gene>
    <name evidence="2" type="ORF">MNBD_GAMMA10-1046</name>
</gene>
<dbReference type="AlphaFoldDB" id="A0A3B0Y9K0"/>
<proteinExistence type="predicted"/>